<dbReference type="Pfam" id="PF08145">
    <property type="entry name" value="BOP1NT"/>
    <property type="match status" value="1"/>
</dbReference>
<dbReference type="PANTHER" id="PTHR17605:SF0">
    <property type="entry name" value="RIBOSOME BIOGENESIS PROTEIN BOP1"/>
    <property type="match status" value="1"/>
</dbReference>
<dbReference type="PROSITE" id="PS50082">
    <property type="entry name" value="WD_REPEATS_2"/>
    <property type="match status" value="1"/>
</dbReference>
<dbReference type="SMART" id="SM00320">
    <property type="entry name" value="WD40"/>
    <property type="match status" value="7"/>
</dbReference>
<dbReference type="PANTHER" id="PTHR17605">
    <property type="entry name" value="RIBOSOME BIOGENESIS PROTEIN BOP1 BLOCK OF PROLIFERATION 1 PROTEIN"/>
    <property type="match status" value="1"/>
</dbReference>
<dbReference type="PROSITE" id="PS50294">
    <property type="entry name" value="WD_REPEATS_REGION"/>
    <property type="match status" value="1"/>
</dbReference>
<comment type="similarity">
    <text evidence="7">Belongs to the WD repeat BOP1/ERB1 family.</text>
</comment>
<evidence type="ECO:0000313" key="10">
    <source>
        <dbReference type="Proteomes" id="UP001152795"/>
    </source>
</evidence>
<evidence type="ECO:0000256" key="2">
    <source>
        <dbReference type="ARBA" id="ARBA00022552"/>
    </source>
</evidence>
<dbReference type="SUPFAM" id="SSF50978">
    <property type="entry name" value="WD40 repeat-like"/>
    <property type="match status" value="1"/>
</dbReference>
<comment type="caution">
    <text evidence="9">The sequence shown here is derived from an EMBL/GenBank/DDBJ whole genome shotgun (WGS) entry which is preliminary data.</text>
</comment>
<dbReference type="GO" id="GO:0043021">
    <property type="term" value="F:ribonucleoprotein complex binding"/>
    <property type="evidence" value="ECO:0007669"/>
    <property type="project" value="UniProtKB-UniRule"/>
</dbReference>
<dbReference type="InterPro" id="IPR001680">
    <property type="entry name" value="WD40_rpt"/>
</dbReference>
<keyword evidence="2 7" id="KW-0698">rRNA processing</keyword>
<dbReference type="SMART" id="SM01035">
    <property type="entry name" value="BOP1NT"/>
    <property type="match status" value="1"/>
</dbReference>
<keyword evidence="1 7" id="KW-0690">Ribosome biogenesis</keyword>
<dbReference type="Gene3D" id="2.130.10.10">
    <property type="entry name" value="YVTN repeat-like/Quinoprotein amine dehydrogenase"/>
    <property type="match status" value="1"/>
</dbReference>
<proteinExistence type="inferred from homology"/>
<keyword evidence="10" id="KW-1185">Reference proteome</keyword>
<dbReference type="Pfam" id="PF00400">
    <property type="entry name" value="WD40"/>
    <property type="match status" value="4"/>
</dbReference>
<dbReference type="EMBL" id="CACRXK020002370">
    <property type="protein sequence ID" value="CAB3993997.1"/>
    <property type="molecule type" value="Genomic_DNA"/>
</dbReference>
<dbReference type="InterPro" id="IPR028598">
    <property type="entry name" value="BOP1/Erb1"/>
</dbReference>
<evidence type="ECO:0000313" key="9">
    <source>
        <dbReference type="EMBL" id="CAB3993997.1"/>
    </source>
</evidence>
<dbReference type="GO" id="GO:0030687">
    <property type="term" value="C:preribosome, large subunit precursor"/>
    <property type="evidence" value="ECO:0007669"/>
    <property type="project" value="UniProtKB-UniRule"/>
</dbReference>
<organism evidence="9 10">
    <name type="scientific">Paramuricea clavata</name>
    <name type="common">Red gorgonian</name>
    <name type="synonym">Violescent sea-whip</name>
    <dbReference type="NCBI Taxonomy" id="317549"/>
    <lineage>
        <taxon>Eukaryota</taxon>
        <taxon>Metazoa</taxon>
        <taxon>Cnidaria</taxon>
        <taxon>Anthozoa</taxon>
        <taxon>Octocorallia</taxon>
        <taxon>Malacalcyonacea</taxon>
        <taxon>Plexauridae</taxon>
        <taxon>Paramuricea</taxon>
    </lineage>
</organism>
<feature type="compositionally biased region" description="Acidic residues" evidence="8">
    <location>
        <begin position="34"/>
        <end position="96"/>
    </location>
</feature>
<protein>
    <recommendedName>
        <fullName evidence="7">Ribosome biogenesis protein BOP1 homolog</fullName>
    </recommendedName>
</protein>
<evidence type="ECO:0000256" key="4">
    <source>
        <dbReference type="ARBA" id="ARBA00022737"/>
    </source>
</evidence>
<dbReference type="Proteomes" id="UP001152795">
    <property type="component" value="Unassembled WGS sequence"/>
</dbReference>
<dbReference type="FunFam" id="2.130.10.10:FF:000061">
    <property type="entry name" value="Ribosome biogenesis protein BOP1 homolog"/>
    <property type="match status" value="1"/>
</dbReference>
<keyword evidence="3" id="KW-0853">WD repeat</keyword>
<evidence type="ECO:0000256" key="5">
    <source>
        <dbReference type="ARBA" id="ARBA00023242"/>
    </source>
</evidence>
<evidence type="ECO:0000256" key="1">
    <source>
        <dbReference type="ARBA" id="ARBA00022517"/>
    </source>
</evidence>
<dbReference type="GO" id="GO:0070545">
    <property type="term" value="C:PeBoW complex"/>
    <property type="evidence" value="ECO:0007669"/>
    <property type="project" value="TreeGrafter"/>
</dbReference>
<dbReference type="GO" id="GO:0000466">
    <property type="term" value="P:maturation of 5.8S rRNA from tricistronic rRNA transcript (SSU-rRNA, 5.8S rRNA, LSU-rRNA)"/>
    <property type="evidence" value="ECO:0007669"/>
    <property type="project" value="UniProtKB-UniRule"/>
</dbReference>
<dbReference type="InterPro" id="IPR012953">
    <property type="entry name" value="BOP1_N_dom"/>
</dbReference>
<feature type="compositionally biased region" description="Basic and acidic residues" evidence="8">
    <location>
        <begin position="1"/>
        <end position="19"/>
    </location>
</feature>
<evidence type="ECO:0000256" key="8">
    <source>
        <dbReference type="SAM" id="MobiDB-lite"/>
    </source>
</evidence>
<dbReference type="GO" id="GO:0000463">
    <property type="term" value="P:maturation of LSU-rRNA from tricistronic rRNA transcript (SSU-rRNA, 5.8S rRNA, LSU-rRNA)"/>
    <property type="evidence" value="ECO:0007669"/>
    <property type="project" value="UniProtKB-UniRule"/>
</dbReference>
<evidence type="ECO:0000256" key="3">
    <source>
        <dbReference type="ARBA" id="ARBA00022574"/>
    </source>
</evidence>
<sequence length="754" mass="86737">MPKRSIDAAEKVPNTKKDTNLLPETLIEKAEGNDSTDSEESEYEGLESEDEDSDENLESFDESLDESIEDGGDPSQENDELNEQPEETDDESDDENGVNIEENEKGERNGGNGKVKENLEGKKKSQPDNESEDSDEEELRNTIGKIPVEWYNEYPHIGYDLHGEKILKPATGDELDEFLSKMDDPNYWRTVKDKQTMKEIVLTDHELEMIDSMQNKRYPASADDPYQPYIDHFTSIKMDHPISSRPEPKSRFIPSKWEHKKIMKIVRAIRNGWIKPKKSETDKPRYYMIWDQDDTQKKLARYNMHIPAPKMKLPGHDESYNPPPEYLPTEDEIKAWEEMDPEDRPTNFLPKKYSSLRLVPGYNNFIQERFERCLDLYLCPRQRKMRLNVNPDDLIPKLPKPKDLQPFPTTQALVYHGHEGVVRCLSVDPTGQWLVSGGDDKTLRYWEIATERCLKTIQFEDRVQSVAWNPSTSLSLVAVVVSDTVVIANTFHGDKLICSATDQLISSYEPPSDAKEQLVSWSEIKVNENGHKDGSRLVLKHKKAIQQVTWHSKGDYFSVVLPDGANQSVVIHQLSKRRSQQPFRKSKGLIQCVCFHPIKSFLFVATQRYIRVYDLSKQELLKKLQSSAKWISSMAIHPGGDNIIVGSYDRRLCWFDIDLSAYPYKTLRHHKKAVRQVTYHQRYPLFASCSDDGTVIICHGMVYSDLMQNPLIVPVKLLRGHKPTENLGVLDCAFHPSQPWIFTCGADSTVRLYI</sequence>
<dbReference type="GO" id="GO:0005654">
    <property type="term" value="C:nucleoplasm"/>
    <property type="evidence" value="ECO:0007669"/>
    <property type="project" value="UniProtKB-SubCell"/>
</dbReference>
<feature type="region of interest" description="Disordered" evidence="8">
    <location>
        <begin position="1"/>
        <end position="140"/>
    </location>
</feature>
<feature type="compositionally biased region" description="Acidic residues" evidence="8">
    <location>
        <begin position="129"/>
        <end position="138"/>
    </location>
</feature>
<feature type="compositionally biased region" description="Basic and acidic residues" evidence="8">
    <location>
        <begin position="102"/>
        <end position="127"/>
    </location>
</feature>
<dbReference type="InterPro" id="IPR015943">
    <property type="entry name" value="WD40/YVTN_repeat-like_dom_sf"/>
</dbReference>
<comment type="function">
    <text evidence="7">Required for maturation of ribosomal RNAs and formation of the large ribosomal subunit.</text>
</comment>
<comment type="function">
    <text evidence="6">Component of the PeBoW complex, which is required for maturation of 28S and 5.8S ribosomal RNAs and formation of the 60S ribosome.</text>
</comment>
<comment type="subcellular location">
    <subcellularLocation>
        <location evidence="7">Nucleus</location>
        <location evidence="7">Nucleolus</location>
    </subcellularLocation>
    <subcellularLocation>
        <location evidence="7">Nucleus</location>
        <location evidence="7">Nucleoplasm</location>
    </subcellularLocation>
</comment>
<reference evidence="9" key="1">
    <citation type="submission" date="2020-04" db="EMBL/GenBank/DDBJ databases">
        <authorList>
            <person name="Alioto T."/>
            <person name="Alioto T."/>
            <person name="Gomez Garrido J."/>
        </authorList>
    </citation>
    <scope>NUCLEOTIDE SEQUENCE</scope>
    <source>
        <strain evidence="9">A484AB</strain>
    </source>
</reference>
<dbReference type="AlphaFoldDB" id="A0A6S7HEL2"/>
<evidence type="ECO:0000256" key="6">
    <source>
        <dbReference type="ARBA" id="ARBA00055102"/>
    </source>
</evidence>
<dbReference type="HAMAP" id="MF_03027">
    <property type="entry name" value="BOP1"/>
    <property type="match status" value="1"/>
</dbReference>
<name>A0A6S7HEL2_PARCT</name>
<evidence type="ECO:0000256" key="7">
    <source>
        <dbReference type="HAMAP-Rule" id="MF_03027"/>
    </source>
</evidence>
<dbReference type="CDD" id="cd00200">
    <property type="entry name" value="WD40"/>
    <property type="match status" value="1"/>
</dbReference>
<dbReference type="OrthoDB" id="5571054at2759"/>
<dbReference type="InterPro" id="IPR036322">
    <property type="entry name" value="WD40_repeat_dom_sf"/>
</dbReference>
<keyword evidence="4" id="KW-0677">Repeat</keyword>
<keyword evidence="5 7" id="KW-0539">Nucleus</keyword>
<accession>A0A6S7HEL2</accession>
<gene>
    <name evidence="9" type="ORF">PACLA_8A027702</name>
</gene>